<feature type="region of interest" description="Disordered" evidence="1">
    <location>
        <begin position="302"/>
        <end position="363"/>
    </location>
</feature>
<dbReference type="OrthoDB" id="10660892at2759"/>
<accession>A0A6A5YKK4</accession>
<reference evidence="2" key="1">
    <citation type="journal article" date="2020" name="Stud. Mycol.">
        <title>101 Dothideomycetes genomes: a test case for predicting lifestyles and emergence of pathogens.</title>
        <authorList>
            <person name="Haridas S."/>
            <person name="Albert R."/>
            <person name="Binder M."/>
            <person name="Bloem J."/>
            <person name="Labutti K."/>
            <person name="Salamov A."/>
            <person name="Andreopoulos B."/>
            <person name="Baker S."/>
            <person name="Barry K."/>
            <person name="Bills G."/>
            <person name="Bluhm B."/>
            <person name="Cannon C."/>
            <person name="Castanera R."/>
            <person name="Culley D."/>
            <person name="Daum C."/>
            <person name="Ezra D."/>
            <person name="Gonzalez J."/>
            <person name="Henrissat B."/>
            <person name="Kuo A."/>
            <person name="Liang C."/>
            <person name="Lipzen A."/>
            <person name="Lutzoni F."/>
            <person name="Magnuson J."/>
            <person name="Mondo S."/>
            <person name="Nolan M."/>
            <person name="Ohm R."/>
            <person name="Pangilinan J."/>
            <person name="Park H.-J."/>
            <person name="Ramirez L."/>
            <person name="Alfaro M."/>
            <person name="Sun H."/>
            <person name="Tritt A."/>
            <person name="Yoshinaga Y."/>
            <person name="Zwiers L.-H."/>
            <person name="Turgeon B."/>
            <person name="Goodwin S."/>
            <person name="Spatafora J."/>
            <person name="Crous P."/>
            <person name="Grigoriev I."/>
        </authorList>
    </citation>
    <scope>NUCLEOTIDE SEQUENCE</scope>
    <source>
        <strain evidence="2">CBS 627.86</strain>
    </source>
</reference>
<proteinExistence type="predicted"/>
<organism evidence="2 3">
    <name type="scientific">Lophiotrema nucula</name>
    <dbReference type="NCBI Taxonomy" id="690887"/>
    <lineage>
        <taxon>Eukaryota</taxon>
        <taxon>Fungi</taxon>
        <taxon>Dikarya</taxon>
        <taxon>Ascomycota</taxon>
        <taxon>Pezizomycotina</taxon>
        <taxon>Dothideomycetes</taxon>
        <taxon>Pleosporomycetidae</taxon>
        <taxon>Pleosporales</taxon>
        <taxon>Lophiotremataceae</taxon>
        <taxon>Lophiotrema</taxon>
    </lineage>
</organism>
<dbReference type="EMBL" id="ML977360">
    <property type="protein sequence ID" value="KAF2106688.1"/>
    <property type="molecule type" value="Genomic_DNA"/>
</dbReference>
<protein>
    <submittedName>
        <fullName evidence="2">Uncharacterized protein</fullName>
    </submittedName>
</protein>
<evidence type="ECO:0000313" key="3">
    <source>
        <dbReference type="Proteomes" id="UP000799770"/>
    </source>
</evidence>
<sequence>MHQMQGTVVKNAQGFRYLGRAKGDESNYIPFQYPDRWLPVWQQQLEEMGQVITWQFMDQPPPCEEDIGITFSSRRERDAYVNAVKDFFEEKPFENTDQYARSRYASREYTDALKELGVLNEDGRYDPKNNERLQPAIILHSSFPNFFRSWSEASEVNKKEVLFHELAHCFHDFPNIRTMKRDGTMPEAYIDGNEAQELQYKYQPEASVSWAETIIGGNVNFIKITLDPSWNYIDDITGKDFVPMAKCWNALLPLDWIARWFQKAHWDEKRSPADLLARPEQYWRMRFQEVKAERASSALEHDFAGPEDGDTDSPVTIPMDVDSGKASSSREDKSAMSSTAATPAMATRDRDDNESVYVELEVI</sequence>
<gene>
    <name evidence="2" type="ORF">BDV96DRAFT_654478</name>
</gene>
<name>A0A6A5YKK4_9PLEO</name>
<evidence type="ECO:0000313" key="2">
    <source>
        <dbReference type="EMBL" id="KAF2106688.1"/>
    </source>
</evidence>
<dbReference type="AlphaFoldDB" id="A0A6A5YKK4"/>
<feature type="compositionally biased region" description="Low complexity" evidence="1">
    <location>
        <begin position="335"/>
        <end position="346"/>
    </location>
</feature>
<dbReference type="Proteomes" id="UP000799770">
    <property type="component" value="Unassembled WGS sequence"/>
</dbReference>
<evidence type="ECO:0000256" key="1">
    <source>
        <dbReference type="SAM" id="MobiDB-lite"/>
    </source>
</evidence>
<keyword evidence="3" id="KW-1185">Reference proteome</keyword>